<organism evidence="2 3">
    <name type="scientific">Ilyodon furcidens</name>
    <name type="common">goldbreast splitfin</name>
    <dbReference type="NCBI Taxonomy" id="33524"/>
    <lineage>
        <taxon>Eukaryota</taxon>
        <taxon>Metazoa</taxon>
        <taxon>Chordata</taxon>
        <taxon>Craniata</taxon>
        <taxon>Vertebrata</taxon>
        <taxon>Euteleostomi</taxon>
        <taxon>Actinopterygii</taxon>
        <taxon>Neopterygii</taxon>
        <taxon>Teleostei</taxon>
        <taxon>Neoteleostei</taxon>
        <taxon>Acanthomorphata</taxon>
        <taxon>Ovalentaria</taxon>
        <taxon>Atherinomorphae</taxon>
        <taxon>Cyprinodontiformes</taxon>
        <taxon>Goodeidae</taxon>
        <taxon>Ilyodon</taxon>
    </lineage>
</organism>
<proteinExistence type="predicted"/>
<feature type="region of interest" description="Disordered" evidence="1">
    <location>
        <begin position="1"/>
        <end position="22"/>
    </location>
</feature>
<keyword evidence="3" id="KW-1185">Reference proteome</keyword>
<evidence type="ECO:0000256" key="1">
    <source>
        <dbReference type="SAM" id="MobiDB-lite"/>
    </source>
</evidence>
<dbReference type="Proteomes" id="UP001482620">
    <property type="component" value="Unassembled WGS sequence"/>
</dbReference>
<accession>A0ABV0SWW4</accession>
<dbReference type="InterPro" id="IPR040170">
    <property type="entry name" value="Cytosol_ACT"/>
</dbReference>
<evidence type="ECO:0000313" key="2">
    <source>
        <dbReference type="EMBL" id="MEQ2225108.1"/>
    </source>
</evidence>
<dbReference type="Gene3D" id="3.10.129.10">
    <property type="entry name" value="Hotdog Thioesterase"/>
    <property type="match status" value="1"/>
</dbReference>
<protein>
    <submittedName>
        <fullName evidence="2">Uncharacterized protein</fullName>
    </submittedName>
</protein>
<reference evidence="2 3" key="1">
    <citation type="submission" date="2021-06" db="EMBL/GenBank/DDBJ databases">
        <authorList>
            <person name="Palmer J.M."/>
        </authorList>
    </citation>
    <scope>NUCLEOTIDE SEQUENCE [LARGE SCALE GENOMIC DNA]</scope>
    <source>
        <strain evidence="3">if_2019</strain>
        <tissue evidence="2">Muscle</tissue>
    </source>
</reference>
<sequence length="196" mass="22427">MHTECWEEQGAHKEPDMLTRSTQKKVTLPRVLTPTQLHSEETFPFLVNEAGLGPFYTFKARLVQSIQVPQSVRQHLVRRASVTDPQGTKKLANKAALWYVPCSLQNVDKITEVPPIKYASAEQEEEGRKRYEAQKIERLETKARVEEAMPPLPNPGTVQLSLPVHANKSGFLRSQEKSRISFEYFPGLNKYVNRRV</sequence>
<feature type="compositionally biased region" description="Basic and acidic residues" evidence="1">
    <location>
        <begin position="1"/>
        <end position="17"/>
    </location>
</feature>
<evidence type="ECO:0000313" key="3">
    <source>
        <dbReference type="Proteomes" id="UP001482620"/>
    </source>
</evidence>
<gene>
    <name evidence="2" type="ORF">ILYODFUR_014122</name>
</gene>
<dbReference type="EMBL" id="JAHRIQ010012763">
    <property type="protein sequence ID" value="MEQ2225108.1"/>
    <property type="molecule type" value="Genomic_DNA"/>
</dbReference>
<name>A0ABV0SWW4_9TELE</name>
<dbReference type="PANTHER" id="PTHR11049">
    <property type="entry name" value="ACYL COENZYME A THIOESTER HYDROLASE"/>
    <property type="match status" value="1"/>
</dbReference>
<comment type="caution">
    <text evidence="2">The sequence shown here is derived from an EMBL/GenBank/DDBJ whole genome shotgun (WGS) entry which is preliminary data.</text>
</comment>
<dbReference type="PANTHER" id="PTHR11049:SF24">
    <property type="entry name" value="CYTOSOLIC ACYL COENZYME A THIOESTER HYDROLASE"/>
    <property type="match status" value="1"/>
</dbReference>